<reference evidence="1" key="1">
    <citation type="journal article" date="2019" name="bioRxiv">
        <title>The Genome of the Zebra Mussel, Dreissena polymorpha: A Resource for Invasive Species Research.</title>
        <authorList>
            <person name="McCartney M.A."/>
            <person name="Auch B."/>
            <person name="Kono T."/>
            <person name="Mallez S."/>
            <person name="Zhang Y."/>
            <person name="Obille A."/>
            <person name="Becker A."/>
            <person name="Abrahante J.E."/>
            <person name="Garbe J."/>
            <person name="Badalamenti J.P."/>
            <person name="Herman A."/>
            <person name="Mangelson H."/>
            <person name="Liachko I."/>
            <person name="Sullivan S."/>
            <person name="Sone E.D."/>
            <person name="Koren S."/>
            <person name="Silverstein K.A.T."/>
            <person name="Beckman K.B."/>
            <person name="Gohl D.M."/>
        </authorList>
    </citation>
    <scope>NUCLEOTIDE SEQUENCE</scope>
    <source>
        <strain evidence="1">Duluth1</strain>
        <tissue evidence="1">Whole animal</tissue>
    </source>
</reference>
<evidence type="ECO:0000313" key="2">
    <source>
        <dbReference type="Proteomes" id="UP000828390"/>
    </source>
</evidence>
<keyword evidence="2" id="KW-1185">Reference proteome</keyword>
<evidence type="ECO:0000313" key="1">
    <source>
        <dbReference type="EMBL" id="KAH3718349.1"/>
    </source>
</evidence>
<dbReference type="Proteomes" id="UP000828390">
    <property type="component" value="Unassembled WGS sequence"/>
</dbReference>
<organism evidence="1 2">
    <name type="scientific">Dreissena polymorpha</name>
    <name type="common">Zebra mussel</name>
    <name type="synonym">Mytilus polymorpha</name>
    <dbReference type="NCBI Taxonomy" id="45954"/>
    <lineage>
        <taxon>Eukaryota</taxon>
        <taxon>Metazoa</taxon>
        <taxon>Spiralia</taxon>
        <taxon>Lophotrochozoa</taxon>
        <taxon>Mollusca</taxon>
        <taxon>Bivalvia</taxon>
        <taxon>Autobranchia</taxon>
        <taxon>Heteroconchia</taxon>
        <taxon>Euheterodonta</taxon>
        <taxon>Imparidentia</taxon>
        <taxon>Neoheterodontei</taxon>
        <taxon>Myida</taxon>
        <taxon>Dreissenoidea</taxon>
        <taxon>Dreissenidae</taxon>
        <taxon>Dreissena</taxon>
    </lineage>
</organism>
<dbReference type="AlphaFoldDB" id="A0A9D4C7F0"/>
<comment type="caution">
    <text evidence="1">The sequence shown here is derived from an EMBL/GenBank/DDBJ whole genome shotgun (WGS) entry which is preliminary data.</text>
</comment>
<sequence length="270" mass="30673">MNNVSKELLVILRHASIGILDIRTAESLASDIVHTLNKLKQIYLRGTYTGRCDLRLPASLQCISLQKVECSTEWLCSLLITLSSLDHPVRCNLVDIELQSSKETRREESYTHVSDLRSEFLSRDMSNIEIVVDKVSKELFEILRDTSIEILLLKTADGAACASEILHTLQRLKKLYLMGTFTGRCEFKLPVSLQYINLQKSECSSEWLRSLFFTLSSVPHPVRCDLMDVVLQQSEEARENESHIHVSDLGSEKCVFDRSNIEILVQNGSK</sequence>
<reference evidence="1" key="2">
    <citation type="submission" date="2020-11" db="EMBL/GenBank/DDBJ databases">
        <authorList>
            <person name="McCartney M.A."/>
            <person name="Auch B."/>
            <person name="Kono T."/>
            <person name="Mallez S."/>
            <person name="Becker A."/>
            <person name="Gohl D.M."/>
            <person name="Silverstein K.A.T."/>
            <person name="Koren S."/>
            <person name="Bechman K.B."/>
            <person name="Herman A."/>
            <person name="Abrahante J.E."/>
            <person name="Garbe J."/>
        </authorList>
    </citation>
    <scope>NUCLEOTIDE SEQUENCE</scope>
    <source>
        <strain evidence="1">Duluth1</strain>
        <tissue evidence="1">Whole animal</tissue>
    </source>
</reference>
<name>A0A9D4C7F0_DREPO</name>
<dbReference type="EMBL" id="JAIWYP010000013">
    <property type="protein sequence ID" value="KAH3718349.1"/>
    <property type="molecule type" value="Genomic_DNA"/>
</dbReference>
<gene>
    <name evidence="1" type="ORF">DPMN_061152</name>
</gene>
<accession>A0A9D4C7F0</accession>
<proteinExistence type="predicted"/>
<protein>
    <submittedName>
        <fullName evidence="1">Uncharacterized protein</fullName>
    </submittedName>
</protein>